<accession>A0ABW5REM7</accession>
<organism evidence="2 3">
    <name type="scientific">Marinicrinis sediminis</name>
    <dbReference type="NCBI Taxonomy" id="1652465"/>
    <lineage>
        <taxon>Bacteria</taxon>
        <taxon>Bacillati</taxon>
        <taxon>Bacillota</taxon>
        <taxon>Bacilli</taxon>
        <taxon>Bacillales</taxon>
        <taxon>Paenibacillaceae</taxon>
    </lineage>
</organism>
<protein>
    <submittedName>
        <fullName evidence="2">DUF58 domain-containing protein</fullName>
    </submittedName>
</protein>
<name>A0ABW5REM7_9BACL</name>
<dbReference type="EMBL" id="JBHUMM010000045">
    <property type="protein sequence ID" value="MFD2673532.1"/>
    <property type="molecule type" value="Genomic_DNA"/>
</dbReference>
<dbReference type="PANTHER" id="PTHR34351:SF2">
    <property type="entry name" value="DUF58 DOMAIN-CONTAINING PROTEIN"/>
    <property type="match status" value="1"/>
</dbReference>
<sequence length="360" mass="41666">MRWLTLTLLWTGSWIYAGVSGGATAYFFVCSLGLVWLCACLPFFARKAVASIDREVETLEAEEGDTVRIRTRLVLGTRWLPVWLFVEEAWNCPLSADTWVVRKLGFPLGRRNWTYTYELESLPRGRYTSTGVRIEYGEPFGITRQKRRVQDEQMLDVHPKPDENRDRSRLLASLRIPPTLDMEGEREWTGVREFRPGDRVRHLHWKQSAKHGKPHLLEYGYKGNPYRGIWLHSWLDDPQREERLERLIQQMMNLQAELHVDAVSVYLGLSWKTKSGVLGYCADSFESMMDRLCQYPAMSAGEAHSAHALLHLFRRIPVWTILDHSQQQAMEDVKHWSGQAMMQLIQGKGGEGNEAVRTFS</sequence>
<gene>
    <name evidence="2" type="ORF">ACFSUC_18445</name>
</gene>
<dbReference type="PANTHER" id="PTHR34351">
    <property type="entry name" value="SLR1927 PROTEIN-RELATED"/>
    <property type="match status" value="1"/>
</dbReference>
<reference evidence="3" key="1">
    <citation type="journal article" date="2019" name="Int. J. Syst. Evol. Microbiol.">
        <title>The Global Catalogue of Microorganisms (GCM) 10K type strain sequencing project: providing services to taxonomists for standard genome sequencing and annotation.</title>
        <authorList>
            <consortium name="The Broad Institute Genomics Platform"/>
            <consortium name="The Broad Institute Genome Sequencing Center for Infectious Disease"/>
            <person name="Wu L."/>
            <person name="Ma J."/>
        </authorList>
    </citation>
    <scope>NUCLEOTIDE SEQUENCE [LARGE SCALE GENOMIC DNA]</scope>
    <source>
        <strain evidence="3">KCTC 33676</strain>
    </source>
</reference>
<dbReference type="RefSeq" id="WP_379931121.1">
    <property type="nucleotide sequence ID" value="NZ_JBHUMM010000045.1"/>
</dbReference>
<keyword evidence="1" id="KW-0812">Transmembrane</keyword>
<evidence type="ECO:0000256" key="1">
    <source>
        <dbReference type="SAM" id="Phobius"/>
    </source>
</evidence>
<comment type="caution">
    <text evidence="2">The sequence shown here is derived from an EMBL/GenBank/DDBJ whole genome shotgun (WGS) entry which is preliminary data.</text>
</comment>
<keyword evidence="1" id="KW-0472">Membrane</keyword>
<dbReference type="Proteomes" id="UP001597497">
    <property type="component" value="Unassembled WGS sequence"/>
</dbReference>
<proteinExistence type="predicted"/>
<keyword evidence="3" id="KW-1185">Reference proteome</keyword>
<evidence type="ECO:0000313" key="3">
    <source>
        <dbReference type="Proteomes" id="UP001597497"/>
    </source>
</evidence>
<keyword evidence="1" id="KW-1133">Transmembrane helix</keyword>
<evidence type="ECO:0000313" key="2">
    <source>
        <dbReference type="EMBL" id="MFD2673532.1"/>
    </source>
</evidence>
<feature type="transmembrane region" description="Helical" evidence="1">
    <location>
        <begin position="25"/>
        <end position="45"/>
    </location>
</feature>